<keyword evidence="2 5" id="KW-0647">Proteasome</keyword>
<dbReference type="InParanoid" id="A0A2P6N5W6"/>
<dbReference type="SUPFAM" id="SSF46785">
    <property type="entry name" value="Winged helix' DNA-binding domain"/>
    <property type="match status" value="1"/>
</dbReference>
<sequence length="509" mass="58061">MATRDVEMTDANEATKTTEQTNVTKPETTEFLLADLRKHTSLLERAVDNADTRPVSRVLRSLVNTRRKLTPSLLREYISSITVGETAEHTNLRQTLNSQLSLFPTESKAEADVTSMDVGETKEASKEKASRLTPEVEIYARLLIVIYLLDKQKLEEALQASTQLLERFNEKQQAGPRSLDQFNVRTLNPLSAKVFFYYYRTYELSGRAEEIRSKLLALHRTATLRHNDEGAVTLLNLLLRNYLAYNLYEQADKLISRVQFKEEAASNNEYARIKSIQLDYADAYSSLLGAMRKAPQHSAKGFRLAVTKLVVIVQCLIGEIPERSLFRQPGLKTQLVPYLDLVKAVRIGDLNAFHEVIAKYGNTFHSDKTYTLIQRLRHNVIKTGLRKINLSYSRISLEDIRVKLQLDSVEDVEFIAAKAIRDKVINATIDHEGKFLHTKDGSAGYSTDEPQSAFHRRITFCLNTHNDAVKAMRFPPDVHKPTSNETAKERREREQEIAKNLADDEEEEF</sequence>
<protein>
    <submittedName>
        <fullName evidence="5">Proteasome 26S non-ATPase subunit 3-like</fullName>
    </submittedName>
</protein>
<evidence type="ECO:0000256" key="2">
    <source>
        <dbReference type="ARBA" id="ARBA00022942"/>
    </source>
</evidence>
<reference evidence="5 6" key="1">
    <citation type="journal article" date="2018" name="Genome Biol. Evol.">
        <title>Multiple Roots of Fruiting Body Formation in Amoebozoa.</title>
        <authorList>
            <person name="Hillmann F."/>
            <person name="Forbes G."/>
            <person name="Novohradska S."/>
            <person name="Ferling I."/>
            <person name="Riege K."/>
            <person name="Groth M."/>
            <person name="Westermann M."/>
            <person name="Marz M."/>
            <person name="Spaller T."/>
            <person name="Winckler T."/>
            <person name="Schaap P."/>
            <person name="Glockner G."/>
        </authorList>
    </citation>
    <scope>NUCLEOTIDE SEQUENCE [LARGE SCALE GENOMIC DNA]</scope>
    <source>
        <strain evidence="5 6">Jena</strain>
    </source>
</reference>
<feature type="compositionally biased region" description="Basic and acidic residues" evidence="3">
    <location>
        <begin position="476"/>
        <end position="497"/>
    </location>
</feature>
<dbReference type="InterPro" id="IPR050756">
    <property type="entry name" value="CSN3"/>
</dbReference>
<name>A0A2P6N5W6_9EUKA</name>
<dbReference type="InterPro" id="IPR036390">
    <property type="entry name" value="WH_DNA-bd_sf"/>
</dbReference>
<feature type="region of interest" description="Disordered" evidence="3">
    <location>
        <begin position="1"/>
        <end position="22"/>
    </location>
</feature>
<dbReference type="GO" id="GO:0042176">
    <property type="term" value="P:regulation of protein catabolic process"/>
    <property type="evidence" value="ECO:0007669"/>
    <property type="project" value="InterPro"/>
</dbReference>
<organism evidence="5 6">
    <name type="scientific">Planoprotostelium fungivorum</name>
    <dbReference type="NCBI Taxonomy" id="1890364"/>
    <lineage>
        <taxon>Eukaryota</taxon>
        <taxon>Amoebozoa</taxon>
        <taxon>Evosea</taxon>
        <taxon>Variosea</taxon>
        <taxon>Cavosteliida</taxon>
        <taxon>Cavosteliaceae</taxon>
        <taxon>Planoprotostelium</taxon>
    </lineage>
</organism>
<feature type="domain" description="PCI" evidence="4">
    <location>
        <begin position="264"/>
        <end position="443"/>
    </location>
</feature>
<dbReference type="GO" id="GO:0030234">
    <property type="term" value="F:enzyme regulator activity"/>
    <property type="evidence" value="ECO:0007669"/>
    <property type="project" value="InterPro"/>
</dbReference>
<dbReference type="Pfam" id="PF01399">
    <property type="entry name" value="PCI"/>
    <property type="match status" value="1"/>
</dbReference>
<dbReference type="PANTHER" id="PTHR10758">
    <property type="entry name" value="26S PROTEASOME NON-ATPASE REGULATORY SUBUNIT 3/COP9 SIGNALOSOME COMPLEX SUBUNIT 3"/>
    <property type="match status" value="1"/>
</dbReference>
<proteinExistence type="inferred from homology"/>
<dbReference type="Pfam" id="PF25573">
    <property type="entry name" value="TPR_PSMD3_N"/>
    <property type="match status" value="1"/>
</dbReference>
<dbReference type="SMART" id="SM00753">
    <property type="entry name" value="PAM"/>
    <property type="match status" value="1"/>
</dbReference>
<feature type="region of interest" description="Disordered" evidence="3">
    <location>
        <begin position="474"/>
        <end position="509"/>
    </location>
</feature>
<dbReference type="SMART" id="SM00088">
    <property type="entry name" value="PINT"/>
    <property type="match status" value="1"/>
</dbReference>
<feature type="compositionally biased region" description="Polar residues" evidence="3">
    <location>
        <begin position="12"/>
        <end position="22"/>
    </location>
</feature>
<dbReference type="PROSITE" id="PS50250">
    <property type="entry name" value="PCI"/>
    <property type="match status" value="1"/>
</dbReference>
<evidence type="ECO:0000256" key="3">
    <source>
        <dbReference type="SAM" id="MobiDB-lite"/>
    </source>
</evidence>
<dbReference type="PANTHER" id="PTHR10758:SF2">
    <property type="entry name" value="26S PROTEASOME NON-ATPASE REGULATORY SUBUNIT 3"/>
    <property type="match status" value="1"/>
</dbReference>
<dbReference type="GO" id="GO:0006511">
    <property type="term" value="P:ubiquitin-dependent protein catabolic process"/>
    <property type="evidence" value="ECO:0007669"/>
    <property type="project" value="TreeGrafter"/>
</dbReference>
<dbReference type="OrthoDB" id="1713558at2759"/>
<dbReference type="AlphaFoldDB" id="A0A2P6N5W6"/>
<dbReference type="InterPro" id="IPR057985">
    <property type="entry name" value="TPR_PSMD3_N"/>
</dbReference>
<comment type="caution">
    <text evidence="5">The sequence shown here is derived from an EMBL/GenBank/DDBJ whole genome shotgun (WGS) entry which is preliminary data.</text>
</comment>
<dbReference type="Pfam" id="PF08375">
    <property type="entry name" value="Rpn3_C"/>
    <property type="match status" value="1"/>
</dbReference>
<dbReference type="InterPro" id="IPR013586">
    <property type="entry name" value="PSMD3_C"/>
</dbReference>
<evidence type="ECO:0000313" key="6">
    <source>
        <dbReference type="Proteomes" id="UP000241769"/>
    </source>
</evidence>
<dbReference type="STRING" id="1890364.A0A2P6N5W6"/>
<accession>A0A2P6N5W6</accession>
<dbReference type="InterPro" id="IPR000717">
    <property type="entry name" value="PCI_dom"/>
</dbReference>
<evidence type="ECO:0000256" key="1">
    <source>
        <dbReference type="ARBA" id="ARBA00007912"/>
    </source>
</evidence>
<gene>
    <name evidence="5" type="ORF">PROFUN_12939</name>
</gene>
<dbReference type="FunCoup" id="A0A2P6N5W6">
    <property type="interactions" value="847"/>
</dbReference>
<dbReference type="GO" id="GO:0008541">
    <property type="term" value="C:proteasome regulatory particle, lid subcomplex"/>
    <property type="evidence" value="ECO:0007669"/>
    <property type="project" value="TreeGrafter"/>
</dbReference>
<evidence type="ECO:0000259" key="4">
    <source>
        <dbReference type="PROSITE" id="PS50250"/>
    </source>
</evidence>
<comment type="similarity">
    <text evidence="1">Belongs to the proteasome subunit S3 family.</text>
</comment>
<keyword evidence="6" id="KW-1185">Reference proteome</keyword>
<dbReference type="EMBL" id="MDYQ01000187">
    <property type="protein sequence ID" value="PRP79338.1"/>
    <property type="molecule type" value="Genomic_DNA"/>
</dbReference>
<dbReference type="Gene3D" id="1.25.40.570">
    <property type="match status" value="1"/>
</dbReference>
<dbReference type="Proteomes" id="UP000241769">
    <property type="component" value="Unassembled WGS sequence"/>
</dbReference>
<evidence type="ECO:0000313" key="5">
    <source>
        <dbReference type="EMBL" id="PRP79338.1"/>
    </source>
</evidence>